<reference evidence="1" key="1">
    <citation type="journal article" date="2020" name="mSystems">
        <title>Genome- and Community-Level Interaction Insights into Carbon Utilization and Element Cycling Functions of Hydrothermarchaeota in Hydrothermal Sediment.</title>
        <authorList>
            <person name="Zhou Z."/>
            <person name="Liu Y."/>
            <person name="Xu W."/>
            <person name="Pan J."/>
            <person name="Luo Z.H."/>
            <person name="Li M."/>
        </authorList>
    </citation>
    <scope>NUCLEOTIDE SEQUENCE [LARGE SCALE GENOMIC DNA]</scope>
    <source>
        <strain evidence="1">SpSt-349</strain>
    </source>
</reference>
<evidence type="ECO:0000313" key="1">
    <source>
        <dbReference type="EMBL" id="HEN41242.1"/>
    </source>
</evidence>
<dbReference type="PANTHER" id="PTHR34796">
    <property type="entry name" value="EXPRESSED PROTEIN"/>
    <property type="match status" value="1"/>
</dbReference>
<dbReference type="SUPFAM" id="SSF140663">
    <property type="entry name" value="TTHA0068-like"/>
    <property type="match status" value="1"/>
</dbReference>
<dbReference type="Gene3D" id="1.10.3450.10">
    <property type="entry name" value="TTHA0068-like"/>
    <property type="match status" value="1"/>
</dbReference>
<proteinExistence type="predicted"/>
<name>A0A831UB17_GEOME</name>
<comment type="caution">
    <text evidence="1">The sequence shown here is derived from an EMBL/GenBank/DDBJ whole genome shotgun (WGS) entry which is preliminary data.</text>
</comment>
<dbReference type="EMBL" id="DSOV01000008">
    <property type="protein sequence ID" value="HEN41242.1"/>
    <property type="molecule type" value="Genomic_DNA"/>
</dbReference>
<dbReference type="Pfam" id="PF03745">
    <property type="entry name" value="DUF309"/>
    <property type="match status" value="1"/>
</dbReference>
<accession>A0A831UB17</accession>
<dbReference type="PANTHER" id="PTHR34796:SF1">
    <property type="entry name" value="EXPRESSED PROTEIN"/>
    <property type="match status" value="1"/>
</dbReference>
<dbReference type="InterPro" id="IPR005500">
    <property type="entry name" value="DUF309"/>
</dbReference>
<gene>
    <name evidence="1" type="ORF">ENQ87_02515</name>
</gene>
<sequence>MPRLCSDLPPAGLLQGIDQFNAGDWFACHETLEELWAGEPGDARRLYQGMLQVAVALHHWREGNFRGAMFLLGSAAELLACVEPACQGVDVAALLRDAGRLRRALENLGPDRMAELDAALIPQVRLTGE</sequence>
<dbReference type="AlphaFoldDB" id="A0A831UB17"/>
<protein>
    <submittedName>
        <fullName evidence="1">DUF309 domain-containing protein</fullName>
    </submittedName>
</protein>
<dbReference type="InterPro" id="IPR023203">
    <property type="entry name" value="TTHA0068_sf"/>
</dbReference>
<organism evidence="1">
    <name type="scientific">Geobacter metallireducens</name>
    <dbReference type="NCBI Taxonomy" id="28232"/>
    <lineage>
        <taxon>Bacteria</taxon>
        <taxon>Pseudomonadati</taxon>
        <taxon>Thermodesulfobacteriota</taxon>
        <taxon>Desulfuromonadia</taxon>
        <taxon>Geobacterales</taxon>
        <taxon>Geobacteraceae</taxon>
        <taxon>Geobacter</taxon>
    </lineage>
</organism>